<dbReference type="RefSeq" id="XP_009220449.1">
    <property type="nucleotide sequence ID" value="XM_009222185.1"/>
</dbReference>
<dbReference type="STRING" id="644352.J3NSZ1"/>
<dbReference type="EMBL" id="GL385396">
    <property type="protein sequence ID" value="EJT79304.1"/>
    <property type="molecule type" value="Genomic_DNA"/>
</dbReference>
<feature type="region of interest" description="Disordered" evidence="1">
    <location>
        <begin position="308"/>
        <end position="328"/>
    </location>
</feature>
<evidence type="ECO:0000256" key="1">
    <source>
        <dbReference type="SAM" id="MobiDB-lite"/>
    </source>
</evidence>
<dbReference type="InterPro" id="IPR050904">
    <property type="entry name" value="Adhesion/Biosynth-related"/>
</dbReference>
<dbReference type="PROSITE" id="PS50213">
    <property type="entry name" value="FAS1"/>
    <property type="match status" value="2"/>
</dbReference>
<evidence type="ECO:0000313" key="5">
    <source>
        <dbReference type="EnsemblFungi" id="EJT79304"/>
    </source>
</evidence>
<dbReference type="OrthoDB" id="286301at2759"/>
<dbReference type="GeneID" id="20344847"/>
<protein>
    <submittedName>
        <fullName evidence="4">Beta-Ig-H3/Fasciclin</fullName>
    </submittedName>
</protein>
<dbReference type="FunFam" id="2.30.180.10:FF:000032">
    <property type="entry name" value="Fasciclin domain-containing protein, putative"/>
    <property type="match status" value="1"/>
</dbReference>
<dbReference type="SMART" id="SM00554">
    <property type="entry name" value="FAS1"/>
    <property type="match status" value="2"/>
</dbReference>
<feature type="domain" description="FAS1" evidence="3">
    <location>
        <begin position="175"/>
        <end position="302"/>
    </location>
</feature>
<dbReference type="PANTHER" id="PTHR10900">
    <property type="entry name" value="PERIOSTIN-RELATED"/>
    <property type="match status" value="1"/>
</dbReference>
<name>J3NSZ1_GAET3</name>
<sequence length="359" mass="35589">MHAKFLLPLVAAQVVWAQTLTEVLVSKNDTLSTLISLVRGQPDLLGALAGASNITVLAPSNEAFNKLLADPAVAAAVQSTPGLVPALLSYHVLNGTFYASALAGLAAPAFVPTYLAGNAEYSTVSGGQVVAVKGDNNGGGVTVLSGGGASARVTGADLNFTGGTVHIIDSVLSIPPNLTTALTQAKLISLATAATKANLVTPLSDARELTLFAPNDEAFAAVAGVAASLTIEQLAGVLGYHVVNGSAVCSSAVANGTMAKTAQGSDVTLTVRDGSVFVNQAKVVKADVLVKNGVVHVIDGVLIPDAMSGSKPDPSTTRATGASPATGTASVVPGMTTNLGKGVAGTAVLLGGVAALMNM</sequence>
<evidence type="ECO:0000313" key="4">
    <source>
        <dbReference type="EMBL" id="EJT79304.1"/>
    </source>
</evidence>
<dbReference type="Proteomes" id="UP000006039">
    <property type="component" value="Unassembled WGS sequence"/>
</dbReference>
<feature type="signal peptide" evidence="2">
    <location>
        <begin position="1"/>
        <end position="17"/>
    </location>
</feature>
<reference evidence="5" key="4">
    <citation type="journal article" date="2015" name="G3 (Bethesda)">
        <title>Genome sequences of three phytopathogenic species of the Magnaporthaceae family of fungi.</title>
        <authorList>
            <person name="Okagaki L.H."/>
            <person name="Nunes C.C."/>
            <person name="Sailsbery J."/>
            <person name="Clay B."/>
            <person name="Brown D."/>
            <person name="John T."/>
            <person name="Oh Y."/>
            <person name="Young N."/>
            <person name="Fitzgerald M."/>
            <person name="Haas B.J."/>
            <person name="Zeng Q."/>
            <person name="Young S."/>
            <person name="Adiconis X."/>
            <person name="Fan L."/>
            <person name="Levin J.Z."/>
            <person name="Mitchell T.K."/>
            <person name="Okubara P.A."/>
            <person name="Farman M.L."/>
            <person name="Kohn L.M."/>
            <person name="Birren B."/>
            <person name="Ma L.-J."/>
            <person name="Dean R.A."/>
        </authorList>
    </citation>
    <scope>NUCLEOTIDE SEQUENCE</scope>
    <source>
        <strain evidence="5">R3-111a-1</strain>
    </source>
</reference>
<feature type="chain" id="PRO_5015094451" evidence="2">
    <location>
        <begin position="18"/>
        <end position="359"/>
    </location>
</feature>
<feature type="compositionally biased region" description="Low complexity" evidence="1">
    <location>
        <begin position="314"/>
        <end position="328"/>
    </location>
</feature>
<evidence type="ECO:0000313" key="6">
    <source>
        <dbReference type="Proteomes" id="UP000006039"/>
    </source>
</evidence>
<dbReference type="EnsemblFungi" id="EJT79304">
    <property type="protein sequence ID" value="EJT79304"/>
    <property type="gene ID" value="GGTG_04389"/>
</dbReference>
<dbReference type="GO" id="GO:0016236">
    <property type="term" value="P:macroautophagy"/>
    <property type="evidence" value="ECO:0007669"/>
    <property type="project" value="TreeGrafter"/>
</dbReference>
<evidence type="ECO:0000259" key="3">
    <source>
        <dbReference type="PROSITE" id="PS50213"/>
    </source>
</evidence>
<evidence type="ECO:0000256" key="2">
    <source>
        <dbReference type="SAM" id="SignalP"/>
    </source>
</evidence>
<dbReference type="eggNOG" id="KOG1437">
    <property type="taxonomic scope" value="Eukaryota"/>
</dbReference>
<organism evidence="4">
    <name type="scientific">Gaeumannomyces tritici (strain R3-111a-1)</name>
    <name type="common">Wheat and barley take-all root rot fungus</name>
    <name type="synonym">Gaeumannomyces graminis var. tritici</name>
    <dbReference type="NCBI Taxonomy" id="644352"/>
    <lineage>
        <taxon>Eukaryota</taxon>
        <taxon>Fungi</taxon>
        <taxon>Dikarya</taxon>
        <taxon>Ascomycota</taxon>
        <taxon>Pezizomycotina</taxon>
        <taxon>Sordariomycetes</taxon>
        <taxon>Sordariomycetidae</taxon>
        <taxon>Magnaporthales</taxon>
        <taxon>Magnaporthaceae</taxon>
        <taxon>Gaeumannomyces</taxon>
    </lineage>
</organism>
<dbReference type="HOGENOM" id="CLU_031281_2_3_1"/>
<dbReference type="InterPro" id="IPR000782">
    <property type="entry name" value="FAS1_domain"/>
</dbReference>
<reference evidence="6" key="1">
    <citation type="submission" date="2010-07" db="EMBL/GenBank/DDBJ databases">
        <title>The genome sequence of Gaeumannomyces graminis var. tritici strain R3-111a-1.</title>
        <authorList>
            <consortium name="The Broad Institute Genome Sequencing Platform"/>
            <person name="Ma L.-J."/>
            <person name="Dead R."/>
            <person name="Young S."/>
            <person name="Zeng Q."/>
            <person name="Koehrsen M."/>
            <person name="Alvarado L."/>
            <person name="Berlin A."/>
            <person name="Chapman S.B."/>
            <person name="Chen Z."/>
            <person name="Freedman E."/>
            <person name="Gellesch M."/>
            <person name="Goldberg J."/>
            <person name="Griggs A."/>
            <person name="Gujja S."/>
            <person name="Heilman E.R."/>
            <person name="Heiman D."/>
            <person name="Hepburn T."/>
            <person name="Howarth C."/>
            <person name="Jen D."/>
            <person name="Larson L."/>
            <person name="Mehta T."/>
            <person name="Neiman D."/>
            <person name="Pearson M."/>
            <person name="Roberts A."/>
            <person name="Saif S."/>
            <person name="Shea T."/>
            <person name="Shenoy N."/>
            <person name="Sisk P."/>
            <person name="Stolte C."/>
            <person name="Sykes S."/>
            <person name="Walk T."/>
            <person name="White J."/>
            <person name="Yandava C."/>
            <person name="Haas B."/>
            <person name="Nusbaum C."/>
            <person name="Birren B."/>
        </authorList>
    </citation>
    <scope>NUCLEOTIDE SEQUENCE [LARGE SCALE GENOMIC DNA]</scope>
    <source>
        <strain evidence="6">R3-111a-1</strain>
    </source>
</reference>
<gene>
    <name evidence="5" type="primary">20344847</name>
    <name evidence="4" type="ORF">GGTG_04389</name>
</gene>
<proteinExistence type="predicted"/>
<dbReference type="Pfam" id="PF02469">
    <property type="entry name" value="Fasciclin"/>
    <property type="match status" value="2"/>
</dbReference>
<reference evidence="4" key="2">
    <citation type="submission" date="2010-07" db="EMBL/GenBank/DDBJ databases">
        <authorList>
            <consortium name="The Broad Institute Genome Sequencing Platform"/>
            <consortium name="Broad Institute Genome Sequencing Center for Infectious Disease"/>
            <person name="Ma L.-J."/>
            <person name="Dead R."/>
            <person name="Young S."/>
            <person name="Zeng Q."/>
            <person name="Koehrsen M."/>
            <person name="Alvarado L."/>
            <person name="Berlin A."/>
            <person name="Chapman S.B."/>
            <person name="Chen Z."/>
            <person name="Freedman E."/>
            <person name="Gellesch M."/>
            <person name="Goldberg J."/>
            <person name="Griggs A."/>
            <person name="Gujja S."/>
            <person name="Heilman E.R."/>
            <person name="Heiman D."/>
            <person name="Hepburn T."/>
            <person name="Howarth C."/>
            <person name="Jen D."/>
            <person name="Larson L."/>
            <person name="Mehta T."/>
            <person name="Neiman D."/>
            <person name="Pearson M."/>
            <person name="Roberts A."/>
            <person name="Saif S."/>
            <person name="Shea T."/>
            <person name="Shenoy N."/>
            <person name="Sisk P."/>
            <person name="Stolte C."/>
            <person name="Sykes S."/>
            <person name="Walk T."/>
            <person name="White J."/>
            <person name="Yandava C."/>
            <person name="Haas B."/>
            <person name="Nusbaum C."/>
            <person name="Birren B."/>
        </authorList>
    </citation>
    <scope>NUCLEOTIDE SEQUENCE</scope>
    <source>
        <strain evidence="4">R3-111a-1</strain>
    </source>
</reference>
<dbReference type="GO" id="GO:0000329">
    <property type="term" value="C:fungal-type vacuole membrane"/>
    <property type="evidence" value="ECO:0007669"/>
    <property type="project" value="TreeGrafter"/>
</dbReference>
<reference evidence="5" key="5">
    <citation type="submission" date="2018-04" db="UniProtKB">
        <authorList>
            <consortium name="EnsemblFungi"/>
        </authorList>
    </citation>
    <scope>IDENTIFICATION</scope>
    <source>
        <strain evidence="5">R3-111a-1</strain>
    </source>
</reference>
<dbReference type="Gene3D" id="2.30.180.10">
    <property type="entry name" value="FAS1 domain"/>
    <property type="match status" value="2"/>
</dbReference>
<feature type="domain" description="FAS1" evidence="3">
    <location>
        <begin position="18"/>
        <end position="172"/>
    </location>
</feature>
<accession>J3NSZ1</accession>
<reference evidence="4" key="3">
    <citation type="submission" date="2010-09" db="EMBL/GenBank/DDBJ databases">
        <title>Annotation of Gaeumannomyces graminis var. tritici R3-111a-1.</title>
        <authorList>
            <consortium name="The Broad Institute Genome Sequencing Platform"/>
            <person name="Ma L.-J."/>
            <person name="Dead R."/>
            <person name="Young S.K."/>
            <person name="Zeng Q."/>
            <person name="Gargeya S."/>
            <person name="Fitzgerald M."/>
            <person name="Haas B."/>
            <person name="Abouelleil A."/>
            <person name="Alvarado L."/>
            <person name="Arachchi H.M."/>
            <person name="Berlin A."/>
            <person name="Brown A."/>
            <person name="Chapman S.B."/>
            <person name="Chen Z."/>
            <person name="Dunbar C."/>
            <person name="Freedman E."/>
            <person name="Gearin G."/>
            <person name="Gellesch M."/>
            <person name="Goldberg J."/>
            <person name="Griggs A."/>
            <person name="Gujja S."/>
            <person name="Heiman D."/>
            <person name="Howarth C."/>
            <person name="Larson L."/>
            <person name="Lui A."/>
            <person name="MacDonald P.J.P."/>
            <person name="Mehta T."/>
            <person name="Montmayeur A."/>
            <person name="Murphy C."/>
            <person name="Neiman D."/>
            <person name="Pearson M."/>
            <person name="Priest M."/>
            <person name="Roberts A."/>
            <person name="Saif S."/>
            <person name="Shea T."/>
            <person name="Shenoy N."/>
            <person name="Sisk P."/>
            <person name="Stolte C."/>
            <person name="Sykes S."/>
            <person name="Yandava C."/>
            <person name="Wortman J."/>
            <person name="Nusbaum C."/>
            <person name="Birren B."/>
        </authorList>
    </citation>
    <scope>NUCLEOTIDE SEQUENCE</scope>
    <source>
        <strain evidence="4">R3-111a-1</strain>
    </source>
</reference>
<keyword evidence="2" id="KW-0732">Signal</keyword>
<dbReference type="PANTHER" id="PTHR10900:SF77">
    <property type="entry name" value="FI19380P1"/>
    <property type="match status" value="1"/>
</dbReference>
<dbReference type="SUPFAM" id="SSF82153">
    <property type="entry name" value="FAS1 domain"/>
    <property type="match status" value="2"/>
</dbReference>
<dbReference type="AlphaFoldDB" id="J3NSZ1"/>
<dbReference type="VEuPathDB" id="FungiDB:GGTG_04389"/>
<keyword evidence="6" id="KW-1185">Reference proteome</keyword>
<dbReference type="InterPro" id="IPR036378">
    <property type="entry name" value="FAS1_dom_sf"/>
</dbReference>